<name>A0A9D4PEN4_RHISA</name>
<proteinExistence type="predicted"/>
<evidence type="ECO:0000256" key="1">
    <source>
        <dbReference type="SAM" id="MobiDB-lite"/>
    </source>
</evidence>
<evidence type="ECO:0000313" key="2">
    <source>
        <dbReference type="EMBL" id="KAH7939299.1"/>
    </source>
</evidence>
<dbReference type="AlphaFoldDB" id="A0A9D4PEN4"/>
<comment type="caution">
    <text evidence="2">The sequence shown here is derived from an EMBL/GenBank/DDBJ whole genome shotgun (WGS) entry which is preliminary data.</text>
</comment>
<reference evidence="2" key="1">
    <citation type="journal article" date="2020" name="Cell">
        <title>Large-Scale Comparative Analyses of Tick Genomes Elucidate Their Genetic Diversity and Vector Capacities.</title>
        <authorList>
            <consortium name="Tick Genome and Microbiome Consortium (TIGMIC)"/>
            <person name="Jia N."/>
            <person name="Wang J."/>
            <person name="Shi W."/>
            <person name="Du L."/>
            <person name="Sun Y."/>
            <person name="Zhan W."/>
            <person name="Jiang J.F."/>
            <person name="Wang Q."/>
            <person name="Zhang B."/>
            <person name="Ji P."/>
            <person name="Bell-Sakyi L."/>
            <person name="Cui X.M."/>
            <person name="Yuan T.T."/>
            <person name="Jiang B.G."/>
            <person name="Yang W.F."/>
            <person name="Lam T.T."/>
            <person name="Chang Q.C."/>
            <person name="Ding S.J."/>
            <person name="Wang X.J."/>
            <person name="Zhu J.G."/>
            <person name="Ruan X.D."/>
            <person name="Zhao L."/>
            <person name="Wei J.T."/>
            <person name="Ye R.Z."/>
            <person name="Que T.C."/>
            <person name="Du C.H."/>
            <person name="Zhou Y.H."/>
            <person name="Cheng J.X."/>
            <person name="Dai P.F."/>
            <person name="Guo W.B."/>
            <person name="Han X.H."/>
            <person name="Huang E.J."/>
            <person name="Li L.F."/>
            <person name="Wei W."/>
            <person name="Gao Y.C."/>
            <person name="Liu J.Z."/>
            <person name="Shao H.Z."/>
            <person name="Wang X."/>
            <person name="Wang C.C."/>
            <person name="Yang T.C."/>
            <person name="Huo Q.B."/>
            <person name="Li W."/>
            <person name="Chen H.Y."/>
            <person name="Chen S.E."/>
            <person name="Zhou L.G."/>
            <person name="Ni X.B."/>
            <person name="Tian J.H."/>
            <person name="Sheng Y."/>
            <person name="Liu T."/>
            <person name="Pan Y.S."/>
            <person name="Xia L.Y."/>
            <person name="Li J."/>
            <person name="Zhao F."/>
            <person name="Cao W.C."/>
        </authorList>
    </citation>
    <scope>NUCLEOTIDE SEQUENCE</scope>
    <source>
        <strain evidence="2">Rsan-2018</strain>
    </source>
</reference>
<accession>A0A9D4PEN4</accession>
<protein>
    <submittedName>
        <fullName evidence="2">Uncharacterized protein</fullName>
    </submittedName>
</protein>
<evidence type="ECO:0000313" key="3">
    <source>
        <dbReference type="Proteomes" id="UP000821837"/>
    </source>
</evidence>
<gene>
    <name evidence="2" type="ORF">HPB52_010400</name>
</gene>
<keyword evidence="3" id="KW-1185">Reference proteome</keyword>
<sequence>MPFRRAASSHTASAATPTSTTSHSPFRRSPISSSPPLKSSAWFPEISTTAAVDCAAFNSFKQCSARSSDALYPAPAAFTDVLPEDRSPAVRGPRYPPSRGCVRTVATWTVLDSTDRPVAWTSRLPWEIQPCPSLGDPPIDAPETFRGLLFSDRHPIEPSEPYTAEETRILCPLCRVPETSRRAHQDGSLPCSRLLAARIRDTIPRPPQPPPAPTTVETAVALLRSARPDLLVQGALPAPTSMPPPTLTQQPTVDDLLDFDK</sequence>
<dbReference type="EMBL" id="JABSTV010001254">
    <property type="protein sequence ID" value="KAH7939299.1"/>
    <property type="molecule type" value="Genomic_DNA"/>
</dbReference>
<feature type="region of interest" description="Disordered" evidence="1">
    <location>
        <begin position="234"/>
        <end position="261"/>
    </location>
</feature>
<reference evidence="2" key="2">
    <citation type="submission" date="2021-09" db="EMBL/GenBank/DDBJ databases">
        <authorList>
            <person name="Jia N."/>
            <person name="Wang J."/>
            <person name="Shi W."/>
            <person name="Du L."/>
            <person name="Sun Y."/>
            <person name="Zhan W."/>
            <person name="Jiang J."/>
            <person name="Wang Q."/>
            <person name="Zhang B."/>
            <person name="Ji P."/>
            <person name="Sakyi L.B."/>
            <person name="Cui X."/>
            <person name="Yuan T."/>
            <person name="Jiang B."/>
            <person name="Yang W."/>
            <person name="Lam T.T.-Y."/>
            <person name="Chang Q."/>
            <person name="Ding S."/>
            <person name="Wang X."/>
            <person name="Zhu J."/>
            <person name="Ruan X."/>
            <person name="Zhao L."/>
            <person name="Wei J."/>
            <person name="Que T."/>
            <person name="Du C."/>
            <person name="Cheng J."/>
            <person name="Dai P."/>
            <person name="Han X."/>
            <person name="Huang E."/>
            <person name="Gao Y."/>
            <person name="Liu J."/>
            <person name="Shao H."/>
            <person name="Ye R."/>
            <person name="Li L."/>
            <person name="Wei W."/>
            <person name="Wang X."/>
            <person name="Wang C."/>
            <person name="Huo Q."/>
            <person name="Li W."/>
            <person name="Guo W."/>
            <person name="Chen H."/>
            <person name="Chen S."/>
            <person name="Zhou L."/>
            <person name="Zhou L."/>
            <person name="Ni X."/>
            <person name="Tian J."/>
            <person name="Zhou Y."/>
            <person name="Sheng Y."/>
            <person name="Liu T."/>
            <person name="Pan Y."/>
            <person name="Xia L."/>
            <person name="Li J."/>
            <person name="Zhao F."/>
            <person name="Cao W."/>
        </authorList>
    </citation>
    <scope>NUCLEOTIDE SEQUENCE</scope>
    <source>
        <strain evidence="2">Rsan-2018</strain>
        <tissue evidence="2">Larvae</tissue>
    </source>
</reference>
<feature type="region of interest" description="Disordered" evidence="1">
    <location>
        <begin position="1"/>
        <end position="40"/>
    </location>
</feature>
<organism evidence="2 3">
    <name type="scientific">Rhipicephalus sanguineus</name>
    <name type="common">Brown dog tick</name>
    <name type="synonym">Ixodes sanguineus</name>
    <dbReference type="NCBI Taxonomy" id="34632"/>
    <lineage>
        <taxon>Eukaryota</taxon>
        <taxon>Metazoa</taxon>
        <taxon>Ecdysozoa</taxon>
        <taxon>Arthropoda</taxon>
        <taxon>Chelicerata</taxon>
        <taxon>Arachnida</taxon>
        <taxon>Acari</taxon>
        <taxon>Parasitiformes</taxon>
        <taxon>Ixodida</taxon>
        <taxon>Ixodoidea</taxon>
        <taxon>Ixodidae</taxon>
        <taxon>Rhipicephalinae</taxon>
        <taxon>Rhipicephalus</taxon>
        <taxon>Rhipicephalus</taxon>
    </lineage>
</organism>
<dbReference type="Proteomes" id="UP000821837">
    <property type="component" value="Chromosome 8"/>
</dbReference>